<dbReference type="Pfam" id="PF03610">
    <property type="entry name" value="EIIA-man"/>
    <property type="match status" value="1"/>
</dbReference>
<evidence type="ECO:0000259" key="20">
    <source>
        <dbReference type="PROSITE" id="PS51096"/>
    </source>
</evidence>
<feature type="region of interest" description="Disordered" evidence="19">
    <location>
        <begin position="125"/>
        <end position="171"/>
    </location>
</feature>
<dbReference type="PROSITE" id="PS51096">
    <property type="entry name" value="PTS_EIIA_TYPE_4"/>
    <property type="match status" value="1"/>
</dbReference>
<keyword evidence="12" id="KW-0808">Transferase</keyword>
<dbReference type="GO" id="GO:0009401">
    <property type="term" value="P:phosphoenolpyruvate-dependent sugar phosphotransferase system"/>
    <property type="evidence" value="ECO:0007669"/>
    <property type="project" value="UniProtKB-KW"/>
</dbReference>
<keyword evidence="23" id="KW-1185">Reference proteome</keyword>
<feature type="domain" description="PTS EIIA type-4" evidence="20">
    <location>
        <begin position="1"/>
        <end position="126"/>
    </location>
</feature>
<proteinExistence type="predicted"/>
<dbReference type="PANTHER" id="PTHR33799:SF1">
    <property type="entry name" value="PTS SYSTEM MANNOSE-SPECIFIC EIIAB COMPONENT-RELATED"/>
    <property type="match status" value="1"/>
</dbReference>
<dbReference type="EC" id="2.7.1.191" evidence="5"/>
<evidence type="ECO:0000313" key="22">
    <source>
        <dbReference type="EMBL" id="AGU16001.1"/>
    </source>
</evidence>
<comment type="subcellular location">
    <subcellularLocation>
        <location evidence="2">Cell membrane</location>
    </subcellularLocation>
    <subcellularLocation>
        <location evidence="3">Cytoplasm</location>
    </subcellularLocation>
</comment>
<dbReference type="InterPro" id="IPR033887">
    <property type="entry name" value="PTS_IIA_man"/>
</dbReference>
<keyword evidence="8" id="KW-1003">Cell membrane</keyword>
<gene>
    <name evidence="22" type="ORF">CARG_09550</name>
</gene>
<dbReference type="GO" id="GO:0005737">
    <property type="term" value="C:cytoplasm"/>
    <property type="evidence" value="ECO:0007669"/>
    <property type="project" value="UniProtKB-SubCell"/>
</dbReference>
<dbReference type="RefSeq" id="WP_021012398.1">
    <property type="nucleotide sequence ID" value="NC_022198.1"/>
</dbReference>
<evidence type="ECO:0000256" key="18">
    <source>
        <dbReference type="ARBA" id="ARBA00032197"/>
    </source>
</evidence>
<comment type="function">
    <text evidence="16">The phosphoenolpyruvate-dependent sugar phosphotransferase system (sugar PTS), a major carbohydrate active transport system, catalyzes the phosphorylation of incoming sugar substrates concomitantly with their translocation across the cell membrane. The enzyme II ManXYZ PTS system is involved in mannose transport.</text>
</comment>
<feature type="compositionally biased region" description="Low complexity" evidence="19">
    <location>
        <begin position="139"/>
        <end position="154"/>
    </location>
</feature>
<dbReference type="InterPro" id="IPR004720">
    <property type="entry name" value="PTS_IIB_sorbose-sp"/>
</dbReference>
<organism evidence="22 23">
    <name type="scientific">Corynebacterium argentoratense DSM 44202</name>
    <dbReference type="NCBI Taxonomy" id="1348662"/>
    <lineage>
        <taxon>Bacteria</taxon>
        <taxon>Bacillati</taxon>
        <taxon>Actinomycetota</taxon>
        <taxon>Actinomycetes</taxon>
        <taxon>Mycobacteriales</taxon>
        <taxon>Corynebacteriaceae</taxon>
        <taxon>Corynebacterium</taxon>
    </lineage>
</organism>
<keyword evidence="13" id="KW-0598">Phosphotransferase system</keyword>
<dbReference type="InterPro" id="IPR036662">
    <property type="entry name" value="PTS_EIIA_man-typ_sf"/>
</dbReference>
<evidence type="ECO:0000256" key="17">
    <source>
        <dbReference type="ARBA" id="ARBA00030229"/>
    </source>
</evidence>
<dbReference type="HOGENOM" id="CLU_074797_0_0_11"/>
<evidence type="ECO:0000256" key="11">
    <source>
        <dbReference type="ARBA" id="ARBA00022597"/>
    </source>
</evidence>
<comment type="catalytic activity">
    <reaction evidence="1">
        <text>D-mannose(out) + N(pros)-phospho-L-histidyl-[protein] = D-mannose 6-phosphate(in) + L-histidyl-[protein]</text>
        <dbReference type="Rhea" id="RHEA:49232"/>
        <dbReference type="Rhea" id="RHEA-COMP:9745"/>
        <dbReference type="Rhea" id="RHEA-COMP:9746"/>
        <dbReference type="ChEBI" id="CHEBI:4208"/>
        <dbReference type="ChEBI" id="CHEBI:29979"/>
        <dbReference type="ChEBI" id="CHEBI:58735"/>
        <dbReference type="ChEBI" id="CHEBI:64837"/>
        <dbReference type="EC" id="2.7.1.191"/>
    </reaction>
</comment>
<keyword evidence="11" id="KW-0762">Sugar transport</keyword>
<evidence type="ECO:0000256" key="2">
    <source>
        <dbReference type="ARBA" id="ARBA00004236"/>
    </source>
</evidence>
<dbReference type="KEGG" id="caz:CARG_09550"/>
<dbReference type="InterPro" id="IPR051471">
    <property type="entry name" value="Bacterial_PTS_sugar_comp"/>
</dbReference>
<evidence type="ECO:0000256" key="1">
    <source>
        <dbReference type="ARBA" id="ARBA00000514"/>
    </source>
</evidence>
<evidence type="ECO:0000256" key="10">
    <source>
        <dbReference type="ARBA" id="ARBA00022553"/>
    </source>
</evidence>
<dbReference type="GO" id="GO:0016301">
    <property type="term" value="F:kinase activity"/>
    <property type="evidence" value="ECO:0007669"/>
    <property type="project" value="UniProtKB-KW"/>
</dbReference>
<dbReference type="InterPro" id="IPR004701">
    <property type="entry name" value="PTS_EIIA_man-typ"/>
</dbReference>
<feature type="domain" description="PTS EIIB type-4" evidence="21">
    <location>
        <begin position="176"/>
        <end position="340"/>
    </location>
</feature>
<evidence type="ECO:0000256" key="3">
    <source>
        <dbReference type="ARBA" id="ARBA00004496"/>
    </source>
</evidence>
<dbReference type="NCBIfam" id="TIGR00824">
    <property type="entry name" value="EIIA-man"/>
    <property type="match status" value="1"/>
</dbReference>
<dbReference type="AlphaFoldDB" id="U3GZI5"/>
<dbReference type="OrthoDB" id="9788818at2"/>
<sequence>MVSLIVAAHDKLAPALMGTATMILGPTEGVTTVTFMPGQGPDDLIAEYEQATQGTNPDDGVLILVDLFGGSPYNAGARFAANHPNADVVSGVNVPMLMEVLAANKRDGATLDTLVDKALKAGTTGVRSFKRGKPKKKTTPAATTTETNATSSPKNDTTNSDAAGAIDPNFPKDPNHTMNCVFMRIDSRLIHGQVAGSWVNHVGPQTLIAASDSAANDELRKELLLQVGPASARTNVLGVDKTIRVYYNPDYEGMKTMIVVEQPEDALALIKAGITVKELNVGGVTFKPGMKQVSEAVYASDEHLAVYKELADMGVPMILQQVPNSHRTELMGALKQKGLI</sequence>
<evidence type="ECO:0000256" key="16">
    <source>
        <dbReference type="ARBA" id="ARBA00023757"/>
    </source>
</evidence>
<comment type="subunit">
    <text evidence="4">Homodimer.</text>
</comment>
<dbReference type="STRING" id="1348662.CARG_09550"/>
<evidence type="ECO:0000256" key="14">
    <source>
        <dbReference type="ARBA" id="ARBA00022777"/>
    </source>
</evidence>
<evidence type="ECO:0000256" key="19">
    <source>
        <dbReference type="SAM" id="MobiDB-lite"/>
    </source>
</evidence>
<dbReference type="PATRIC" id="fig|1348662.3.peg.1887"/>
<keyword evidence="7" id="KW-0813">Transport</keyword>
<evidence type="ECO:0000313" key="23">
    <source>
        <dbReference type="Proteomes" id="UP000016943"/>
    </source>
</evidence>
<accession>U3GZI5</accession>
<dbReference type="CDD" id="cd00006">
    <property type="entry name" value="PTS_IIA_man"/>
    <property type="match status" value="1"/>
</dbReference>
<keyword evidence="9" id="KW-0963">Cytoplasm</keyword>
<evidence type="ECO:0000256" key="13">
    <source>
        <dbReference type="ARBA" id="ARBA00022683"/>
    </source>
</evidence>
<dbReference type="GO" id="GO:0008982">
    <property type="term" value="F:protein-N(PI)-phosphohistidine-sugar phosphotransferase activity"/>
    <property type="evidence" value="ECO:0007669"/>
    <property type="project" value="InterPro"/>
</dbReference>
<dbReference type="SUPFAM" id="SSF53062">
    <property type="entry name" value="PTS system fructose IIA component-like"/>
    <property type="match status" value="1"/>
</dbReference>
<dbReference type="SUPFAM" id="SSF52728">
    <property type="entry name" value="PTS IIb component"/>
    <property type="match status" value="1"/>
</dbReference>
<dbReference type="Proteomes" id="UP000016943">
    <property type="component" value="Chromosome"/>
</dbReference>
<dbReference type="EMBL" id="CP006365">
    <property type="protein sequence ID" value="AGU16001.1"/>
    <property type="molecule type" value="Genomic_DNA"/>
</dbReference>
<name>U3GZI5_9CORY</name>
<evidence type="ECO:0000256" key="12">
    <source>
        <dbReference type="ARBA" id="ARBA00022679"/>
    </source>
</evidence>
<dbReference type="InterPro" id="IPR013789">
    <property type="entry name" value="PTS_EIIA_man"/>
</dbReference>
<dbReference type="Pfam" id="PF03830">
    <property type="entry name" value="PTSIIB_sorb"/>
    <property type="match status" value="1"/>
</dbReference>
<evidence type="ECO:0000256" key="6">
    <source>
        <dbReference type="ARBA" id="ARBA00021685"/>
    </source>
</evidence>
<dbReference type="PROSITE" id="PS51101">
    <property type="entry name" value="PTS_EIIB_TYPE_4"/>
    <property type="match status" value="1"/>
</dbReference>
<evidence type="ECO:0000256" key="8">
    <source>
        <dbReference type="ARBA" id="ARBA00022475"/>
    </source>
</evidence>
<dbReference type="Gene3D" id="3.40.35.10">
    <property type="entry name" value="Phosphotransferase system, sorbose subfamily IIB component"/>
    <property type="match status" value="1"/>
</dbReference>
<dbReference type="eggNOG" id="COG2893">
    <property type="taxonomic scope" value="Bacteria"/>
</dbReference>
<dbReference type="InterPro" id="IPR036667">
    <property type="entry name" value="PTS_IIB_sorbose-sp_sf"/>
</dbReference>
<evidence type="ECO:0000256" key="15">
    <source>
        <dbReference type="ARBA" id="ARBA00023136"/>
    </source>
</evidence>
<dbReference type="PANTHER" id="PTHR33799">
    <property type="entry name" value="PTS PERMEASE-RELATED-RELATED"/>
    <property type="match status" value="1"/>
</dbReference>
<evidence type="ECO:0000256" key="7">
    <source>
        <dbReference type="ARBA" id="ARBA00022448"/>
    </source>
</evidence>
<feature type="compositionally biased region" description="Basic residues" evidence="19">
    <location>
        <begin position="128"/>
        <end position="138"/>
    </location>
</feature>
<evidence type="ECO:0000256" key="4">
    <source>
        <dbReference type="ARBA" id="ARBA00011738"/>
    </source>
</evidence>
<dbReference type="eggNOG" id="COG3444">
    <property type="taxonomic scope" value="Bacteria"/>
</dbReference>
<dbReference type="GeneID" id="78250630"/>
<protein>
    <recommendedName>
        <fullName evidence="6">PTS system mannose-specific EIIAB component</fullName>
        <ecNumber evidence="5">2.7.1.191</ecNumber>
    </recommendedName>
    <alternativeName>
        <fullName evidence="18">EIIAB-Man</fullName>
    </alternativeName>
    <alternativeName>
        <fullName evidence="17">EIII-Man</fullName>
    </alternativeName>
</protein>
<reference evidence="22 23" key="1">
    <citation type="journal article" date="2013" name="Genome Announc.">
        <title>Whole-Genome Sequence of the Clinical Strain Corynebacterium argentoratense DSM 44202, Isolated from a Human Throat Specimen.</title>
        <authorList>
            <person name="Bomholt C."/>
            <person name="Glaub A."/>
            <person name="Gravermann K."/>
            <person name="Albersmeier A."/>
            <person name="Brinkrolf K."/>
            <person name="Ruckert C."/>
            <person name="Tauch A."/>
        </authorList>
    </citation>
    <scope>NUCLEOTIDE SEQUENCE [LARGE SCALE GENOMIC DNA]</scope>
    <source>
        <strain evidence="22">DSM 44202</strain>
    </source>
</reference>
<evidence type="ECO:0000256" key="5">
    <source>
        <dbReference type="ARBA" id="ARBA00011929"/>
    </source>
</evidence>
<dbReference type="Gene3D" id="3.40.50.510">
    <property type="entry name" value="Phosphotransferase system, mannose-type IIA component"/>
    <property type="match status" value="1"/>
</dbReference>
<dbReference type="GO" id="GO:0005886">
    <property type="term" value="C:plasma membrane"/>
    <property type="evidence" value="ECO:0007669"/>
    <property type="project" value="UniProtKB-SubCell"/>
</dbReference>
<keyword evidence="15" id="KW-0472">Membrane</keyword>
<evidence type="ECO:0000259" key="21">
    <source>
        <dbReference type="PROSITE" id="PS51101"/>
    </source>
</evidence>
<keyword evidence="10" id="KW-0597">Phosphoprotein</keyword>
<keyword evidence="14" id="KW-0418">Kinase</keyword>
<evidence type="ECO:0000256" key="9">
    <source>
        <dbReference type="ARBA" id="ARBA00022490"/>
    </source>
</evidence>